<keyword evidence="2" id="KW-0489">Methyltransferase</keyword>
<dbReference type="InterPro" id="IPR023135">
    <property type="entry name" value="N6_DNA_MeTrfase_TaqI_C"/>
</dbReference>
<evidence type="ECO:0000313" key="10">
    <source>
        <dbReference type="EMBL" id="PIT90022.1"/>
    </source>
</evidence>
<dbReference type="EC" id="2.1.1.72" evidence="1"/>
<keyword evidence="4" id="KW-0949">S-adenosyl-L-methionine</keyword>
<evidence type="ECO:0000256" key="3">
    <source>
        <dbReference type="ARBA" id="ARBA00022679"/>
    </source>
</evidence>
<dbReference type="InterPro" id="IPR029063">
    <property type="entry name" value="SAM-dependent_MTases_sf"/>
</dbReference>
<gene>
    <name evidence="10" type="ORF">COU23_00790</name>
</gene>
<evidence type="ECO:0000256" key="2">
    <source>
        <dbReference type="ARBA" id="ARBA00022603"/>
    </source>
</evidence>
<keyword evidence="3" id="KW-0808">Transferase</keyword>
<evidence type="ECO:0000256" key="6">
    <source>
        <dbReference type="ARBA" id="ARBA00023125"/>
    </source>
</evidence>
<feature type="domain" description="TaqI-like C-terminal specificity" evidence="9">
    <location>
        <begin position="714"/>
        <end position="839"/>
    </location>
</feature>
<keyword evidence="6" id="KW-0238">DNA-binding</keyword>
<dbReference type="Pfam" id="PF12950">
    <property type="entry name" value="TaqI_C"/>
    <property type="match status" value="1"/>
</dbReference>
<keyword evidence="5" id="KW-0680">Restriction system</keyword>
<dbReference type="InterPro" id="IPR050953">
    <property type="entry name" value="N4_N6_ade-DNA_methylase"/>
</dbReference>
<evidence type="ECO:0000256" key="1">
    <source>
        <dbReference type="ARBA" id="ARBA00011900"/>
    </source>
</evidence>
<sequence length="910" mass="105305">MTKQQSLERTKELVEKFNNFPEKDKSRFNEEQTKSYFIRPLFEALGWDFSDPGEVSPEENITGKRADYEFKINGIPKMYVEAKAIKVDLDLEIHARQAINYAWNKGVSWAVLTDFESIKIFNAQGQSKLLSDKLVFEIKVADYESDLERLWLLSKESFLENGLDKYAEKYGKKIKKQTVNESLFGDLREAREILTKSFKNWNEELKNNQETLEEGVQRILDRIIFIRVLEDRGIEPPTLKEILHQRDTLGANAQLFPLLVKKFRELDQIYNSNLFTVHACEKWEEYDDSLKRVINLLYGSTVYEYDFSKIPADVLGGVYESYLSYIAQKPVEIDAEGASGKFFKAEDKKELKQKSRKKRKEQGIYYTPKFIVDYIVENTLGKKLAEAKNMVDLKNIKILDPACGSGSFLTKALKTMNEKYKDFGNPGDQYTKAEILKSNIYGVDLDTQAVELAKLNLLIEALDKKAKLPDLTGNIRVGNSLISGAEAELKKYFGPSWRDKHPFNWQEEFEEVFKNGGFDVIIGNPPWGANIDKEAEYFGEKYPNSTKSHKDIYKIFIDKAIGLLKDEGLLGFIVPNTFLYQPRYEDVKAVVNKYENFVINLGEKVFNNVELPCSILIIIKKVGGNKSVLDLTKEKRENLAHKIWQINENSAVAQNKIINTVKKNTGMTFDEVFLMKDAGINYQAVKVGKGEKGKSKLSQLLFYEGKKENAEDKEYWKGSHINRYFILEKTNYFVRTNYKDFKLENERVILNREFFKMTPKLIWRQTASSIIASVDEIGVWFGRSIIGAILKEKFENKVDLYYALAIFNSKYIDYLYHQRVLEIGKVFPQVKLKYLRDLPFVVASKQQQKQISEKAKTMIRLNVDLQKTPENSDKWSAIKKEIGKTDKEIDEKVYKLYGLTEEEIKIIVGK</sequence>
<dbReference type="EMBL" id="PFBP01000012">
    <property type="protein sequence ID" value="PIT90022.1"/>
    <property type="molecule type" value="Genomic_DNA"/>
</dbReference>
<dbReference type="InterPro" id="IPR025931">
    <property type="entry name" value="TaqI_C"/>
</dbReference>
<protein>
    <recommendedName>
        <fullName evidence="1">site-specific DNA-methyltransferase (adenine-specific)</fullName>
        <ecNumber evidence="1">2.1.1.72</ecNumber>
    </recommendedName>
</protein>
<comment type="caution">
    <text evidence="10">The sequence shown here is derived from an EMBL/GenBank/DDBJ whole genome shotgun (WGS) entry which is preliminary data.</text>
</comment>
<dbReference type="PROSITE" id="PS00092">
    <property type="entry name" value="N6_MTASE"/>
    <property type="match status" value="1"/>
</dbReference>
<proteinExistence type="predicted"/>
<evidence type="ECO:0000256" key="4">
    <source>
        <dbReference type="ARBA" id="ARBA00022691"/>
    </source>
</evidence>
<evidence type="ECO:0000259" key="9">
    <source>
        <dbReference type="Pfam" id="PF12950"/>
    </source>
</evidence>
<evidence type="ECO:0000259" key="8">
    <source>
        <dbReference type="Pfam" id="PF07669"/>
    </source>
</evidence>
<dbReference type="GO" id="GO:0032259">
    <property type="term" value="P:methylation"/>
    <property type="evidence" value="ECO:0007669"/>
    <property type="project" value="UniProtKB-KW"/>
</dbReference>
<dbReference type="InterPro" id="IPR011639">
    <property type="entry name" value="MethylTrfase_TaqI-like_dom"/>
</dbReference>
<name>A0A2M6WB61_9BACT</name>
<reference evidence="11" key="1">
    <citation type="submission" date="2017-09" db="EMBL/GenBank/DDBJ databases">
        <title>Depth-based differentiation of microbial function through sediment-hosted aquifers and enrichment of novel symbionts in the deep terrestrial subsurface.</title>
        <authorList>
            <person name="Probst A.J."/>
            <person name="Ladd B."/>
            <person name="Jarett J.K."/>
            <person name="Geller-Mcgrath D.E."/>
            <person name="Sieber C.M.K."/>
            <person name="Emerson J.B."/>
            <person name="Anantharaman K."/>
            <person name="Thomas B.C."/>
            <person name="Malmstrom R."/>
            <person name="Stieglmeier M."/>
            <person name="Klingl A."/>
            <person name="Woyke T."/>
            <person name="Ryan C.M."/>
            <person name="Banfield J.F."/>
        </authorList>
    </citation>
    <scope>NUCLEOTIDE SEQUENCE [LARGE SCALE GENOMIC DNA]</scope>
</reference>
<dbReference type="GO" id="GO:0009307">
    <property type="term" value="P:DNA restriction-modification system"/>
    <property type="evidence" value="ECO:0007669"/>
    <property type="project" value="UniProtKB-KW"/>
</dbReference>
<dbReference type="PANTHER" id="PTHR33841:SF1">
    <property type="entry name" value="DNA METHYLTRANSFERASE A"/>
    <property type="match status" value="1"/>
</dbReference>
<accession>A0A2M6WB61</accession>
<dbReference type="PRINTS" id="PR00507">
    <property type="entry name" value="N12N6MTFRASE"/>
</dbReference>
<dbReference type="Gene3D" id="3.90.220.10">
    <property type="entry name" value="Adenine-n6-DNA-methyltransferase Taqi, Chain A, domain 2"/>
    <property type="match status" value="1"/>
</dbReference>
<dbReference type="AlphaFoldDB" id="A0A2M6WB61"/>
<evidence type="ECO:0000313" key="11">
    <source>
        <dbReference type="Proteomes" id="UP000231464"/>
    </source>
</evidence>
<dbReference type="PANTHER" id="PTHR33841">
    <property type="entry name" value="DNA METHYLTRANSFERASE YEEA-RELATED"/>
    <property type="match status" value="1"/>
</dbReference>
<organism evidence="10 11">
    <name type="scientific">Candidatus Kuenenbacteria bacterium CG10_big_fil_rev_8_21_14_0_10_36_11</name>
    <dbReference type="NCBI Taxonomy" id="1974618"/>
    <lineage>
        <taxon>Bacteria</taxon>
        <taxon>Candidatus Kueneniibacteriota</taxon>
    </lineage>
</organism>
<dbReference type="GO" id="GO:0003677">
    <property type="term" value="F:DNA binding"/>
    <property type="evidence" value="ECO:0007669"/>
    <property type="project" value="UniProtKB-KW"/>
</dbReference>
<evidence type="ECO:0000256" key="5">
    <source>
        <dbReference type="ARBA" id="ARBA00022747"/>
    </source>
</evidence>
<dbReference type="SUPFAM" id="SSF53335">
    <property type="entry name" value="S-adenosyl-L-methionine-dependent methyltransferases"/>
    <property type="match status" value="1"/>
</dbReference>
<feature type="domain" description="Type II methyltransferase M.TaqI-like" evidence="8">
    <location>
        <begin position="439"/>
        <end position="606"/>
    </location>
</feature>
<dbReference type="InterPro" id="IPR002052">
    <property type="entry name" value="DNA_methylase_N6_adenine_CS"/>
</dbReference>
<dbReference type="Pfam" id="PF07669">
    <property type="entry name" value="Eco57I"/>
    <property type="match status" value="1"/>
</dbReference>
<dbReference type="GO" id="GO:0009007">
    <property type="term" value="F:site-specific DNA-methyltransferase (adenine-specific) activity"/>
    <property type="evidence" value="ECO:0007669"/>
    <property type="project" value="UniProtKB-EC"/>
</dbReference>
<dbReference type="Gene3D" id="3.90.1570.30">
    <property type="match status" value="1"/>
</dbReference>
<comment type="catalytic activity">
    <reaction evidence="7">
        <text>a 2'-deoxyadenosine in DNA + S-adenosyl-L-methionine = an N(6)-methyl-2'-deoxyadenosine in DNA + S-adenosyl-L-homocysteine + H(+)</text>
        <dbReference type="Rhea" id="RHEA:15197"/>
        <dbReference type="Rhea" id="RHEA-COMP:12418"/>
        <dbReference type="Rhea" id="RHEA-COMP:12419"/>
        <dbReference type="ChEBI" id="CHEBI:15378"/>
        <dbReference type="ChEBI" id="CHEBI:57856"/>
        <dbReference type="ChEBI" id="CHEBI:59789"/>
        <dbReference type="ChEBI" id="CHEBI:90615"/>
        <dbReference type="ChEBI" id="CHEBI:90616"/>
        <dbReference type="EC" id="2.1.1.72"/>
    </reaction>
</comment>
<dbReference type="Proteomes" id="UP000231464">
    <property type="component" value="Unassembled WGS sequence"/>
</dbReference>
<evidence type="ECO:0000256" key="7">
    <source>
        <dbReference type="ARBA" id="ARBA00047942"/>
    </source>
</evidence>
<dbReference type="Gene3D" id="3.40.50.150">
    <property type="entry name" value="Vaccinia Virus protein VP39"/>
    <property type="match status" value="1"/>
</dbReference>